<dbReference type="PROSITE" id="PS51257">
    <property type="entry name" value="PROKAR_LIPOPROTEIN"/>
    <property type="match status" value="1"/>
</dbReference>
<comment type="caution">
    <text evidence="2">The sequence shown here is derived from an EMBL/GenBank/DDBJ whole genome shotgun (WGS) entry which is preliminary data.</text>
</comment>
<reference evidence="2 3" key="1">
    <citation type="submission" date="2020-08" db="EMBL/GenBank/DDBJ databases">
        <title>Genomic Encyclopedia of Type Strains, Phase IV (KMG-IV): sequencing the most valuable type-strain genomes for metagenomic binning, comparative biology and taxonomic classification.</title>
        <authorList>
            <person name="Goeker M."/>
        </authorList>
    </citation>
    <scope>NUCLEOTIDE SEQUENCE [LARGE SCALE GENOMIC DNA]</scope>
    <source>
        <strain evidence="2 3">DSM 23562</strain>
    </source>
</reference>
<dbReference type="EMBL" id="JACHGW010000003">
    <property type="protein sequence ID" value="MBB6051863.1"/>
    <property type="molecule type" value="Genomic_DNA"/>
</dbReference>
<proteinExistence type="predicted"/>
<feature type="compositionally biased region" description="Low complexity" evidence="1">
    <location>
        <begin position="30"/>
        <end position="52"/>
    </location>
</feature>
<feature type="region of interest" description="Disordered" evidence="1">
    <location>
        <begin position="25"/>
        <end position="61"/>
    </location>
</feature>
<sequence>MEKKLFLVAALGLLVFAGCQQPVDEPKLDPAAAKTAPGADTPAAAPAAVNPAQVRADKEGK</sequence>
<name>A0A7W9ST83_ARMRO</name>
<evidence type="ECO:0000313" key="3">
    <source>
        <dbReference type="Proteomes" id="UP000520814"/>
    </source>
</evidence>
<evidence type="ECO:0000313" key="2">
    <source>
        <dbReference type="EMBL" id="MBB6051863.1"/>
    </source>
</evidence>
<evidence type="ECO:0000256" key="1">
    <source>
        <dbReference type="SAM" id="MobiDB-lite"/>
    </source>
</evidence>
<dbReference type="RefSeq" id="WP_184199728.1">
    <property type="nucleotide sequence ID" value="NZ_JACHGW010000003.1"/>
</dbReference>
<dbReference type="AlphaFoldDB" id="A0A7W9ST83"/>
<dbReference type="Proteomes" id="UP000520814">
    <property type="component" value="Unassembled WGS sequence"/>
</dbReference>
<gene>
    <name evidence="2" type="ORF">HNQ39_003673</name>
</gene>
<accession>A0A7W9ST83</accession>
<keyword evidence="3" id="KW-1185">Reference proteome</keyword>
<organism evidence="2 3">
    <name type="scientific">Armatimonas rosea</name>
    <dbReference type="NCBI Taxonomy" id="685828"/>
    <lineage>
        <taxon>Bacteria</taxon>
        <taxon>Bacillati</taxon>
        <taxon>Armatimonadota</taxon>
        <taxon>Armatimonadia</taxon>
        <taxon>Armatimonadales</taxon>
        <taxon>Armatimonadaceae</taxon>
        <taxon>Armatimonas</taxon>
    </lineage>
</organism>
<keyword evidence="2" id="KW-0449">Lipoprotein</keyword>
<protein>
    <submittedName>
        <fullName evidence="2">Putative lipoprotein YajG</fullName>
    </submittedName>
</protein>